<keyword evidence="7 8" id="KW-0539">Nucleus</keyword>
<dbReference type="InterPro" id="IPR021384">
    <property type="entry name" value="Mediator_Med21"/>
</dbReference>
<keyword evidence="9" id="KW-0175">Coiled coil</keyword>
<comment type="caution">
    <text evidence="10">The sequence shown here is derived from an EMBL/GenBank/DDBJ whole genome shotgun (WGS) entry which is preliminary data.</text>
</comment>
<proteinExistence type="inferred from homology"/>
<dbReference type="Gene3D" id="6.10.280.10">
    <property type="entry name" value="Mediator complex, subunit Med21"/>
    <property type="match status" value="1"/>
</dbReference>
<keyword evidence="6 8" id="KW-0804">Transcription</keyword>
<dbReference type="EMBL" id="CAJVPV010000018">
    <property type="protein sequence ID" value="CAG8438652.1"/>
    <property type="molecule type" value="Genomic_DNA"/>
</dbReference>
<evidence type="ECO:0000256" key="6">
    <source>
        <dbReference type="ARBA" id="ARBA00023163"/>
    </source>
</evidence>
<dbReference type="PANTHER" id="PTHR13381">
    <property type="entry name" value="RNA POLYMERASE II HOLOENZYME COMPONENT SRB7"/>
    <property type="match status" value="1"/>
</dbReference>
<evidence type="ECO:0000256" key="8">
    <source>
        <dbReference type="RuleBase" id="RU366036"/>
    </source>
</evidence>
<keyword evidence="4 8" id="KW-0805">Transcription regulation</keyword>
<evidence type="ECO:0000256" key="5">
    <source>
        <dbReference type="ARBA" id="ARBA00023159"/>
    </source>
</evidence>
<evidence type="ECO:0000313" key="10">
    <source>
        <dbReference type="EMBL" id="CAG8438652.1"/>
    </source>
</evidence>
<accession>A0A9N8V5F5</accession>
<dbReference type="OrthoDB" id="526653at2759"/>
<evidence type="ECO:0000256" key="2">
    <source>
        <dbReference type="ARBA" id="ARBA00005770"/>
    </source>
</evidence>
<reference evidence="10" key="1">
    <citation type="submission" date="2021-06" db="EMBL/GenBank/DDBJ databases">
        <authorList>
            <person name="Kallberg Y."/>
            <person name="Tangrot J."/>
            <person name="Rosling A."/>
        </authorList>
    </citation>
    <scope>NUCLEOTIDE SEQUENCE</scope>
    <source>
        <strain evidence="10">CL551</strain>
    </source>
</reference>
<gene>
    <name evidence="10" type="ORF">AMORRO_LOCUS110</name>
</gene>
<evidence type="ECO:0000313" key="11">
    <source>
        <dbReference type="Proteomes" id="UP000789342"/>
    </source>
</evidence>
<dbReference type="InterPro" id="IPR037212">
    <property type="entry name" value="Med7/Med21-like"/>
</dbReference>
<sequence>MPNSLPSPPRPETLREATSINMDRITQLQQSIDRMVSIFLTVVDKLNNTNLQTQDPQKFKSEQQEIVHDICTNAKQIELLIAALPGINRSESEQIATFKALEQELQEANEEYQRSIQNAESLLKQILDTISIIAKDQSSSTFE</sequence>
<dbReference type="Pfam" id="PF11221">
    <property type="entry name" value="Med21"/>
    <property type="match status" value="1"/>
</dbReference>
<comment type="function">
    <text evidence="8">Component of the Mediator complex, a coactivator involved in the regulated transcription of nearly all RNA polymerase II-dependent genes. Mediator functions as a bridge to convey information from gene-specific regulatory proteins to the basal RNA polymerase II transcription machinery. Mediator is recruited to promoters by direct interactions with regulatory proteins and serves as a scaffold for the assembly of a functional preinitiation complex with RNA polymerase II and the general transcription factors.</text>
</comment>
<comment type="subcellular location">
    <subcellularLocation>
        <location evidence="1 8">Nucleus</location>
    </subcellularLocation>
</comment>
<name>A0A9N8V5F5_9GLOM</name>
<evidence type="ECO:0000256" key="7">
    <source>
        <dbReference type="ARBA" id="ARBA00023242"/>
    </source>
</evidence>
<dbReference type="GO" id="GO:0003712">
    <property type="term" value="F:transcription coregulator activity"/>
    <property type="evidence" value="ECO:0007669"/>
    <property type="project" value="TreeGrafter"/>
</dbReference>
<dbReference type="GO" id="GO:0016592">
    <property type="term" value="C:mediator complex"/>
    <property type="evidence" value="ECO:0007669"/>
    <property type="project" value="UniProtKB-UniRule"/>
</dbReference>
<keyword evidence="11" id="KW-1185">Reference proteome</keyword>
<dbReference type="AlphaFoldDB" id="A0A9N8V5F5"/>
<evidence type="ECO:0000256" key="4">
    <source>
        <dbReference type="ARBA" id="ARBA00023015"/>
    </source>
</evidence>
<feature type="coiled-coil region" evidence="9">
    <location>
        <begin position="91"/>
        <end position="129"/>
    </location>
</feature>
<comment type="similarity">
    <text evidence="2 8">Belongs to the Mediator complex subunit 21 family.</text>
</comment>
<organism evidence="10 11">
    <name type="scientific">Acaulospora morrowiae</name>
    <dbReference type="NCBI Taxonomy" id="94023"/>
    <lineage>
        <taxon>Eukaryota</taxon>
        <taxon>Fungi</taxon>
        <taxon>Fungi incertae sedis</taxon>
        <taxon>Mucoromycota</taxon>
        <taxon>Glomeromycotina</taxon>
        <taxon>Glomeromycetes</taxon>
        <taxon>Diversisporales</taxon>
        <taxon>Acaulosporaceae</taxon>
        <taxon>Acaulospora</taxon>
    </lineage>
</organism>
<comment type="subunit">
    <text evidence="8">Component of the Mediator complex.</text>
</comment>
<evidence type="ECO:0000256" key="1">
    <source>
        <dbReference type="ARBA" id="ARBA00004123"/>
    </source>
</evidence>
<dbReference type="Proteomes" id="UP000789342">
    <property type="component" value="Unassembled WGS sequence"/>
</dbReference>
<evidence type="ECO:0000256" key="3">
    <source>
        <dbReference type="ARBA" id="ARBA00019691"/>
    </source>
</evidence>
<dbReference type="SUPFAM" id="SSF140718">
    <property type="entry name" value="Mediator hinge subcomplex-like"/>
    <property type="match status" value="1"/>
</dbReference>
<dbReference type="GO" id="GO:0006357">
    <property type="term" value="P:regulation of transcription by RNA polymerase II"/>
    <property type="evidence" value="ECO:0007669"/>
    <property type="project" value="TreeGrafter"/>
</dbReference>
<dbReference type="PANTHER" id="PTHR13381:SF0">
    <property type="entry name" value="MEDIATOR OF RNA POLYMERASE II TRANSCRIPTION SUBUNIT 21"/>
    <property type="match status" value="1"/>
</dbReference>
<keyword evidence="5 8" id="KW-0010">Activator</keyword>
<evidence type="ECO:0000256" key="9">
    <source>
        <dbReference type="SAM" id="Coils"/>
    </source>
</evidence>
<protein>
    <recommendedName>
        <fullName evidence="3 8">Mediator of RNA polymerase II transcription subunit 21</fullName>
    </recommendedName>
</protein>